<dbReference type="CDD" id="cd02440">
    <property type="entry name" value="AdoMet_MTases"/>
    <property type="match status" value="1"/>
</dbReference>
<dbReference type="InterPro" id="IPR029063">
    <property type="entry name" value="SAM-dependent_MTases_sf"/>
</dbReference>
<dbReference type="Proteomes" id="UP001065613">
    <property type="component" value="Chromosome"/>
</dbReference>
<evidence type="ECO:0000313" key="2">
    <source>
        <dbReference type="EMBL" id="UXE64408.1"/>
    </source>
</evidence>
<dbReference type="PANTHER" id="PTHR43861">
    <property type="entry name" value="TRANS-ACONITATE 2-METHYLTRANSFERASE-RELATED"/>
    <property type="match status" value="1"/>
</dbReference>
<dbReference type="AlphaFoldDB" id="A0A977PZK5"/>
<proteinExistence type="predicted"/>
<evidence type="ECO:0000259" key="1">
    <source>
        <dbReference type="Pfam" id="PF13847"/>
    </source>
</evidence>
<dbReference type="EMBL" id="CP073041">
    <property type="protein sequence ID" value="UXE64408.1"/>
    <property type="molecule type" value="Genomic_DNA"/>
</dbReference>
<accession>A0A977PZK5</accession>
<protein>
    <submittedName>
        <fullName evidence="2">Class I SAM-dependent methyltransferase</fullName>
    </submittedName>
</protein>
<dbReference type="GO" id="GO:0032259">
    <property type="term" value="P:methylation"/>
    <property type="evidence" value="ECO:0007669"/>
    <property type="project" value="UniProtKB-KW"/>
</dbReference>
<reference evidence="2" key="1">
    <citation type="submission" date="2021-04" db="EMBL/GenBank/DDBJ databases">
        <title>Genome sequence of Woronichinia naegeliana from Washington state freshwater lake bloom.</title>
        <authorList>
            <person name="Dreher T.W."/>
        </authorList>
    </citation>
    <scope>NUCLEOTIDE SEQUENCE</scope>
    <source>
        <strain evidence="2">WA131</strain>
    </source>
</reference>
<dbReference type="InterPro" id="IPR025714">
    <property type="entry name" value="Methyltranfer_dom"/>
</dbReference>
<keyword evidence="2" id="KW-0808">Transferase</keyword>
<keyword evidence="2" id="KW-0489">Methyltransferase</keyword>
<dbReference type="SUPFAM" id="SSF53335">
    <property type="entry name" value="S-adenosyl-L-methionine-dependent methyltransferases"/>
    <property type="match status" value="1"/>
</dbReference>
<sequence length="442" mass="51156">MNRFFDLSYQDKTLQQFESHPYPDTPLEESPKDNVTLLYKNSLVTAYYRFCQRVISSLEDCLILDLACGTGYTTLILAEANPKAKIIAVDISPLSLEIAEKRLNYHGFSNVEYQVLALENLNQLGLQFNYINASDILYLLPDIPFALKQLGTVLKPQGIIRSNLHSYYQRFNYYRAQTLFKQMGLMEGNPDQIELGIVRDFFSALDDKADLKLKTWGQQKPEDVRDETILMNYLFQNDKGFTIPELLNFLGQADLELFSMVNWWEWQLTDLFKDPDNLPAFLAMGLANLDLGEQLTLYELIHPNKRLLDFWCGRPYSAIKTENIKATEDWRNIQVYLHPQLKTESFQQEVLSSSHLFPLNLKDYFPFLPQEIWLDRTLLTALFTPLLEQACSLHVLVQRWLAIRPVDPVTLSPTTEADAFMVISQAIMDQERLGIILLDQQL</sequence>
<dbReference type="GO" id="GO:0008168">
    <property type="term" value="F:methyltransferase activity"/>
    <property type="evidence" value="ECO:0007669"/>
    <property type="project" value="UniProtKB-KW"/>
</dbReference>
<feature type="domain" description="Methyltransferase" evidence="1">
    <location>
        <begin position="60"/>
        <end position="166"/>
    </location>
</feature>
<gene>
    <name evidence="2" type="ORF">KA717_19175</name>
</gene>
<dbReference type="KEGG" id="wna:KA717_19175"/>
<name>A0A977PZK5_9CYAN</name>
<dbReference type="Gene3D" id="3.40.50.150">
    <property type="entry name" value="Vaccinia Virus protein VP39"/>
    <property type="match status" value="1"/>
</dbReference>
<organism evidence="2">
    <name type="scientific">Woronichinia naegeliana WA131</name>
    <dbReference type="NCBI Taxonomy" id="2824559"/>
    <lineage>
        <taxon>Bacteria</taxon>
        <taxon>Bacillati</taxon>
        <taxon>Cyanobacteriota</taxon>
        <taxon>Cyanophyceae</taxon>
        <taxon>Synechococcales</taxon>
        <taxon>Coelosphaeriaceae</taxon>
        <taxon>Woronichinia</taxon>
    </lineage>
</organism>
<dbReference type="Pfam" id="PF13847">
    <property type="entry name" value="Methyltransf_31"/>
    <property type="match status" value="1"/>
</dbReference>